<evidence type="ECO:0000313" key="1">
    <source>
        <dbReference type="EMBL" id="GEU30365.1"/>
    </source>
</evidence>
<proteinExistence type="predicted"/>
<comment type="caution">
    <text evidence="1">The sequence shown here is derived from an EMBL/GenBank/DDBJ whole genome shotgun (WGS) entry which is preliminary data.</text>
</comment>
<reference evidence="1" key="1">
    <citation type="journal article" date="2019" name="Sci. Rep.">
        <title>Draft genome of Tanacetum cinerariifolium, the natural source of mosquito coil.</title>
        <authorList>
            <person name="Yamashiro T."/>
            <person name="Shiraishi A."/>
            <person name="Satake H."/>
            <person name="Nakayama K."/>
        </authorList>
    </citation>
    <scope>NUCLEOTIDE SEQUENCE</scope>
</reference>
<dbReference type="AlphaFoldDB" id="A0A6L2J337"/>
<sequence>MRDEKKRLDHLKQDQTMLVIKRFSEADTKTASKVYTVYGVAGMIRLLANDQLQYTWRSSLLVQTTRGVTLQSTCFFCLVYLPYTKNSEKHFSGKAYYVNLLDLFIEVDFQMVSRKMIDVLITFVREKDLSKYSLSLPRGAGFYGREWGEVMGSRGSGGEGAGSEEEGVAGLVGVGVVYSRFKRRREEDRVPFEKFT</sequence>
<accession>A0A6L2J337</accession>
<gene>
    <name evidence="1" type="ORF">Tci_002343</name>
</gene>
<dbReference type="EMBL" id="BKCJ010000151">
    <property type="protein sequence ID" value="GEU30365.1"/>
    <property type="molecule type" value="Genomic_DNA"/>
</dbReference>
<name>A0A6L2J337_TANCI</name>
<organism evidence="1">
    <name type="scientific">Tanacetum cinerariifolium</name>
    <name type="common">Dalmatian daisy</name>
    <name type="synonym">Chrysanthemum cinerariifolium</name>
    <dbReference type="NCBI Taxonomy" id="118510"/>
    <lineage>
        <taxon>Eukaryota</taxon>
        <taxon>Viridiplantae</taxon>
        <taxon>Streptophyta</taxon>
        <taxon>Embryophyta</taxon>
        <taxon>Tracheophyta</taxon>
        <taxon>Spermatophyta</taxon>
        <taxon>Magnoliopsida</taxon>
        <taxon>eudicotyledons</taxon>
        <taxon>Gunneridae</taxon>
        <taxon>Pentapetalae</taxon>
        <taxon>asterids</taxon>
        <taxon>campanulids</taxon>
        <taxon>Asterales</taxon>
        <taxon>Asteraceae</taxon>
        <taxon>Asteroideae</taxon>
        <taxon>Anthemideae</taxon>
        <taxon>Anthemidinae</taxon>
        <taxon>Tanacetum</taxon>
    </lineage>
</organism>
<protein>
    <submittedName>
        <fullName evidence="1">Chrysanthemyl diphosphate synthase</fullName>
    </submittedName>
</protein>